<feature type="non-terminal residue" evidence="1">
    <location>
        <position position="1"/>
    </location>
</feature>
<comment type="caution">
    <text evidence="1">The sequence shown here is derived from an EMBL/GenBank/DDBJ whole genome shotgun (WGS) entry which is preliminary data.</text>
</comment>
<dbReference type="EMBL" id="CABDUW010001031">
    <property type="protein sequence ID" value="VTJ78033.1"/>
    <property type="molecule type" value="Genomic_DNA"/>
</dbReference>
<proteinExistence type="predicted"/>
<keyword evidence="2" id="KW-1185">Reference proteome</keyword>
<dbReference type="Proteomes" id="UP000335636">
    <property type="component" value="Unassembled WGS sequence"/>
</dbReference>
<evidence type="ECO:0000313" key="1">
    <source>
        <dbReference type="EMBL" id="VTJ78033.1"/>
    </source>
</evidence>
<name>A0A5E4C801_MARMO</name>
<gene>
    <name evidence="1" type="ORF">MONAX_5E016312</name>
</gene>
<reference evidence="1" key="1">
    <citation type="submission" date="2019-04" db="EMBL/GenBank/DDBJ databases">
        <authorList>
            <person name="Alioto T."/>
            <person name="Alioto T."/>
        </authorList>
    </citation>
    <scope>NUCLEOTIDE SEQUENCE [LARGE SCALE GENOMIC DNA]</scope>
</reference>
<accession>A0A5E4C801</accession>
<dbReference type="AlphaFoldDB" id="A0A5E4C801"/>
<evidence type="ECO:0000313" key="2">
    <source>
        <dbReference type="Proteomes" id="UP000335636"/>
    </source>
</evidence>
<protein>
    <submittedName>
        <fullName evidence="1">Uncharacterized protein</fullName>
    </submittedName>
</protein>
<organism evidence="1 2">
    <name type="scientific">Marmota monax</name>
    <name type="common">Woodchuck</name>
    <dbReference type="NCBI Taxonomy" id="9995"/>
    <lineage>
        <taxon>Eukaryota</taxon>
        <taxon>Metazoa</taxon>
        <taxon>Chordata</taxon>
        <taxon>Craniata</taxon>
        <taxon>Vertebrata</taxon>
        <taxon>Euteleostomi</taxon>
        <taxon>Mammalia</taxon>
        <taxon>Eutheria</taxon>
        <taxon>Euarchontoglires</taxon>
        <taxon>Glires</taxon>
        <taxon>Rodentia</taxon>
        <taxon>Sciuromorpha</taxon>
        <taxon>Sciuridae</taxon>
        <taxon>Xerinae</taxon>
        <taxon>Marmotini</taxon>
        <taxon>Marmota</taxon>
    </lineage>
</organism>
<sequence>QPPPPTFPTSAFADVAVAAAVASTAADNAVPATGNKNVTVSRYMVNSHAAASSLTAPASGPPDFLPRILQSESSPWMASPRPTSSTSADSCTGSEVVCIASFRGLAE</sequence>